<comment type="similarity">
    <text evidence="5 6">Belongs to the adenylate kinase family.</text>
</comment>
<comment type="domain">
    <text evidence="5">Consists of three domains, a large central CORE domain and two small peripheral domains, NMPbind and LID, which undergo movements during catalysis. The LID domain closes over the site of phosphoryl transfer upon ATP binding. Assembling and dissambling the active center during each catalytic cycle provides an effective means to prevent ATP hydrolysis. Some bacteria have evolved a zinc-coordinating structure that stabilizes the LID domain.</text>
</comment>
<keyword evidence="5" id="KW-0862">Zinc</keyword>
<keyword evidence="4 5" id="KW-0418">Kinase</keyword>
<sequence length="215" mass="24265">MQSFIFLGPPASGKGTQAKDLAEKLGLIYFGTGDFMRAEAKKQSHFGQIFQRVWDEGKGNLVDDDIVLEFVKAKIEEIGQEKGFVFDGFPRTIKQAEFLNQELKHNLTVFNIEVSEDSIVSRSGTRKVCENCGKIFFKAPVDKRNCEVCGGGLIHRQEDTPGVVKKRLEVYNLQTKPLIDHYKSNNALVEIDGEPNIEEVALEIEEKVNERRSNN</sequence>
<keyword evidence="3 5" id="KW-0547">Nucleotide-binding</keyword>
<feature type="binding site" evidence="5">
    <location>
        <position position="129"/>
    </location>
    <ligand>
        <name>Zn(2+)</name>
        <dbReference type="ChEBI" id="CHEBI:29105"/>
        <note>structural</note>
    </ligand>
</feature>
<dbReference type="Pfam" id="PF00406">
    <property type="entry name" value="ADK"/>
    <property type="match status" value="1"/>
</dbReference>
<dbReference type="CDD" id="cd01428">
    <property type="entry name" value="ADK"/>
    <property type="match status" value="1"/>
</dbReference>
<keyword evidence="2 5" id="KW-0545">Nucleotide biosynthesis</keyword>
<dbReference type="InterPro" id="IPR000850">
    <property type="entry name" value="Adenylat/UMP-CMP_kin"/>
</dbReference>
<evidence type="ECO:0000256" key="1">
    <source>
        <dbReference type="ARBA" id="ARBA00022679"/>
    </source>
</evidence>
<organism evidence="8 9">
    <name type="scientific">Berkelbacteria bacterium GW2011_GWE1_39_12</name>
    <dbReference type="NCBI Taxonomy" id="1618337"/>
    <lineage>
        <taxon>Bacteria</taxon>
        <taxon>Candidatus Berkelbacteria</taxon>
    </lineage>
</organism>
<dbReference type="Gene3D" id="3.40.50.300">
    <property type="entry name" value="P-loop containing nucleotide triphosphate hydrolases"/>
    <property type="match status" value="1"/>
</dbReference>
<dbReference type="InterPro" id="IPR027417">
    <property type="entry name" value="P-loop_NTPase"/>
</dbReference>
<feature type="binding site" evidence="5">
    <location>
        <position position="149"/>
    </location>
    <ligand>
        <name>Zn(2+)</name>
        <dbReference type="ChEBI" id="CHEBI:29105"/>
        <note>structural</note>
    </ligand>
</feature>
<dbReference type="PROSITE" id="PS00113">
    <property type="entry name" value="ADENYLATE_KINASE"/>
    <property type="match status" value="1"/>
</dbReference>
<name>A0A0G4B6Z5_9BACT</name>
<comment type="pathway">
    <text evidence="5">Purine metabolism; AMP biosynthesis via salvage pathway; AMP from ADP: step 1/1.</text>
</comment>
<dbReference type="NCBIfam" id="TIGR01351">
    <property type="entry name" value="adk"/>
    <property type="match status" value="1"/>
</dbReference>
<keyword evidence="5 7" id="KW-0067">ATP-binding</keyword>
<dbReference type="HAMAP" id="MF_00235">
    <property type="entry name" value="Adenylate_kinase_Adk"/>
    <property type="match status" value="1"/>
</dbReference>
<proteinExistence type="inferred from homology"/>
<comment type="function">
    <text evidence="5">Catalyzes the reversible transfer of the terminal phosphate group between ATP and AMP. Plays an important role in cellular energy homeostasis and in adenine nucleotide metabolism.</text>
</comment>
<feature type="binding site" evidence="5">
    <location>
        <begin position="88"/>
        <end position="91"/>
    </location>
    <ligand>
        <name>AMP</name>
        <dbReference type="ChEBI" id="CHEBI:456215"/>
    </ligand>
</feature>
<dbReference type="Proteomes" id="UP000035648">
    <property type="component" value="Chromosome"/>
</dbReference>
<dbReference type="STRING" id="1618337.UT28_C0001G0960"/>
<feature type="binding site" evidence="5">
    <location>
        <position position="167"/>
    </location>
    <ligand>
        <name>AMP</name>
        <dbReference type="ChEBI" id="CHEBI:456215"/>
    </ligand>
</feature>
<comment type="caution">
    <text evidence="5">Lacks conserved residue(s) required for the propagation of feature annotation.</text>
</comment>
<dbReference type="GO" id="GO:0044209">
    <property type="term" value="P:AMP salvage"/>
    <property type="evidence" value="ECO:0007669"/>
    <property type="project" value="UniProtKB-UniRule"/>
</dbReference>
<dbReference type="InterPro" id="IPR033690">
    <property type="entry name" value="Adenylat_kinase_CS"/>
</dbReference>
<feature type="binding site" evidence="5">
    <location>
        <position position="126"/>
    </location>
    <ligand>
        <name>ATP</name>
        <dbReference type="ChEBI" id="CHEBI:30616"/>
    </ligand>
</feature>
<feature type="binding site" evidence="5">
    <location>
        <begin position="11"/>
        <end position="16"/>
    </location>
    <ligand>
        <name>ATP</name>
        <dbReference type="ChEBI" id="CHEBI:30616"/>
    </ligand>
</feature>
<dbReference type="GO" id="GO:0008270">
    <property type="term" value="F:zinc ion binding"/>
    <property type="evidence" value="ECO:0007669"/>
    <property type="project" value="UniProtKB-UniRule"/>
</dbReference>
<comment type="subcellular location">
    <subcellularLocation>
        <location evidence="5 7">Cytoplasm</location>
    </subcellularLocation>
</comment>
<dbReference type="AlphaFoldDB" id="A0A0G4B6Z5"/>
<evidence type="ECO:0000256" key="5">
    <source>
        <dbReference type="HAMAP-Rule" id="MF_00235"/>
    </source>
</evidence>
<dbReference type="UniPathway" id="UPA00588">
    <property type="reaction ID" value="UER00649"/>
</dbReference>
<feature type="binding site" evidence="5">
    <location>
        <position position="156"/>
    </location>
    <ligand>
        <name>AMP</name>
        <dbReference type="ChEBI" id="CHEBI:456215"/>
    </ligand>
</feature>
<gene>
    <name evidence="5" type="primary">adk</name>
    <name evidence="8" type="ORF">UT28_C0001G0960</name>
</gene>
<accession>A0A0G4B6Z5</accession>
<feature type="binding site" evidence="5">
    <location>
        <begin position="135"/>
        <end position="136"/>
    </location>
    <ligand>
        <name>ATP</name>
        <dbReference type="ChEBI" id="CHEBI:30616"/>
    </ligand>
</feature>
<dbReference type="InterPro" id="IPR006259">
    <property type="entry name" value="Adenyl_kin_sub"/>
</dbReference>
<dbReference type="GO" id="GO:0005524">
    <property type="term" value="F:ATP binding"/>
    <property type="evidence" value="ECO:0007669"/>
    <property type="project" value="UniProtKB-UniRule"/>
</dbReference>
<evidence type="ECO:0000313" key="9">
    <source>
        <dbReference type="Proteomes" id="UP000035648"/>
    </source>
</evidence>
<evidence type="ECO:0000256" key="4">
    <source>
        <dbReference type="ARBA" id="ARBA00022777"/>
    </source>
</evidence>
<feature type="binding site" evidence="5">
    <location>
        <position position="146"/>
    </location>
    <ligand>
        <name>Zn(2+)</name>
        <dbReference type="ChEBI" id="CHEBI:29105"/>
        <note>structural</note>
    </ligand>
</feature>
<evidence type="ECO:0000256" key="6">
    <source>
        <dbReference type="RuleBase" id="RU003330"/>
    </source>
</evidence>
<dbReference type="KEGG" id="bbgw:UT28_C0001G0960"/>
<dbReference type="GO" id="GO:0005737">
    <property type="term" value="C:cytoplasm"/>
    <property type="evidence" value="ECO:0007669"/>
    <property type="project" value="UniProtKB-SubCell"/>
</dbReference>
<dbReference type="EC" id="2.7.4.3" evidence="5 7"/>
<dbReference type="EMBL" id="CP011213">
    <property type="protein sequence ID" value="AKM82737.1"/>
    <property type="molecule type" value="Genomic_DNA"/>
</dbReference>
<feature type="binding site" evidence="5">
    <location>
        <position position="37"/>
    </location>
    <ligand>
        <name>AMP</name>
        <dbReference type="ChEBI" id="CHEBI:456215"/>
    </ligand>
</feature>
<evidence type="ECO:0000256" key="7">
    <source>
        <dbReference type="RuleBase" id="RU003331"/>
    </source>
</evidence>
<feature type="binding site" evidence="5">
    <location>
        <position position="132"/>
    </location>
    <ligand>
        <name>Zn(2+)</name>
        <dbReference type="ChEBI" id="CHEBI:29105"/>
        <note>structural</note>
    </ligand>
</feature>
<feature type="binding site" evidence="5">
    <location>
        <position position="32"/>
    </location>
    <ligand>
        <name>AMP</name>
        <dbReference type="ChEBI" id="CHEBI:456215"/>
    </ligand>
</feature>
<comment type="catalytic activity">
    <reaction evidence="5 7">
        <text>AMP + ATP = 2 ADP</text>
        <dbReference type="Rhea" id="RHEA:12973"/>
        <dbReference type="ChEBI" id="CHEBI:30616"/>
        <dbReference type="ChEBI" id="CHEBI:456215"/>
        <dbReference type="ChEBI" id="CHEBI:456216"/>
        <dbReference type="EC" id="2.7.4.3"/>
    </reaction>
</comment>
<dbReference type="GO" id="GO:0004017">
    <property type="term" value="F:AMP kinase activity"/>
    <property type="evidence" value="ECO:0007669"/>
    <property type="project" value="UniProtKB-UniRule"/>
</dbReference>
<keyword evidence="5" id="KW-0479">Metal-binding</keyword>
<dbReference type="PRINTS" id="PR00094">
    <property type="entry name" value="ADENYLTKNASE"/>
</dbReference>
<dbReference type="SUPFAM" id="SSF52540">
    <property type="entry name" value="P-loop containing nucleoside triphosphate hydrolases"/>
    <property type="match status" value="1"/>
</dbReference>
<evidence type="ECO:0000256" key="3">
    <source>
        <dbReference type="ARBA" id="ARBA00022741"/>
    </source>
</evidence>
<evidence type="ECO:0000256" key="2">
    <source>
        <dbReference type="ARBA" id="ARBA00022727"/>
    </source>
</evidence>
<protein>
    <recommendedName>
        <fullName evidence="5 7">Adenylate kinase</fullName>
        <shortName evidence="5">AK</shortName>
        <ecNumber evidence="5 7">2.7.4.3</ecNumber>
    </recommendedName>
    <alternativeName>
        <fullName evidence="5">ATP-AMP transphosphorylase</fullName>
    </alternativeName>
    <alternativeName>
        <fullName evidence="5">ATP:AMP phosphotransferase</fullName>
    </alternativeName>
    <alternativeName>
        <fullName evidence="5">Adenylate monophosphate kinase</fullName>
    </alternativeName>
</protein>
<keyword evidence="5" id="KW-0963">Cytoplasm</keyword>
<comment type="subunit">
    <text evidence="5 7">Monomer.</text>
</comment>
<feature type="binding site" evidence="5">
    <location>
        <position position="195"/>
    </location>
    <ligand>
        <name>ATP</name>
        <dbReference type="ChEBI" id="CHEBI:30616"/>
    </ligand>
</feature>
<reference evidence="8 9" key="1">
    <citation type="journal article" date="2015" name="Nature">
        <title>rRNA introns, odd ribosomes, and small enigmatic genomes across a large radiation of phyla.</title>
        <authorList>
            <person name="Brown C.T."/>
            <person name="Hug L.A."/>
            <person name="Thomas B.C."/>
            <person name="Sharon I."/>
            <person name="Castelle C.J."/>
            <person name="Singh A."/>
            <person name="Wilkins M.J."/>
            <person name="Williams K.H."/>
            <person name="Banfield J.F."/>
        </authorList>
    </citation>
    <scope>NUCLEOTIDE SEQUENCE [LARGE SCALE GENOMIC DNA]</scope>
</reference>
<feature type="binding site" evidence="5">
    <location>
        <position position="95"/>
    </location>
    <ligand>
        <name>AMP</name>
        <dbReference type="ChEBI" id="CHEBI:456215"/>
    </ligand>
</feature>
<dbReference type="PANTHER" id="PTHR23359">
    <property type="entry name" value="NUCLEOTIDE KINASE"/>
    <property type="match status" value="1"/>
</dbReference>
<evidence type="ECO:0000313" key="8">
    <source>
        <dbReference type="EMBL" id="AKM82737.1"/>
    </source>
</evidence>
<keyword evidence="1 5" id="KW-0808">Transferase</keyword>